<gene>
    <name evidence="2" type="ORF">FHQ07_12845</name>
</gene>
<dbReference type="AlphaFoldDB" id="A0A5B7ZT62"/>
<proteinExistence type="predicted"/>
<protein>
    <submittedName>
        <fullName evidence="2">DUF998 domain-containing protein</fullName>
    </submittedName>
</protein>
<keyword evidence="1" id="KW-1133">Transmembrane helix</keyword>
<dbReference type="Proteomes" id="UP000308149">
    <property type="component" value="Chromosome"/>
</dbReference>
<dbReference type="OrthoDB" id="6024885at2"/>
<dbReference type="KEGG" id="thes:FHQ07_12845"/>
<keyword evidence="1" id="KW-0812">Transmembrane</keyword>
<sequence>MNAIAHRPAWLAAASFAIALALANVGVPEYSHRIHPVALRGTAGLPWAFAFNLLAFVLPGLLLAWVGLRLRAGLAGAGWLARIGVVLAQLSALAFAAQGLLPLDPSDAGSTASRLHALAWMLWWIAFVPGMLLLAIGARRGMPFALACMAAGTLLPLLAVFAPIGPWVGLAQRIAFALWFGWWLAAGASLSAPRSPPAHRAGSR</sequence>
<organism evidence="2 3">
    <name type="scientific">Thermomonas aquatica</name>
    <dbReference type="NCBI Taxonomy" id="2202149"/>
    <lineage>
        <taxon>Bacteria</taxon>
        <taxon>Pseudomonadati</taxon>
        <taxon>Pseudomonadota</taxon>
        <taxon>Gammaproteobacteria</taxon>
        <taxon>Lysobacterales</taxon>
        <taxon>Lysobacteraceae</taxon>
        <taxon>Thermomonas</taxon>
    </lineage>
</organism>
<evidence type="ECO:0000313" key="2">
    <source>
        <dbReference type="EMBL" id="QDA58128.1"/>
    </source>
</evidence>
<feature type="transmembrane region" description="Helical" evidence="1">
    <location>
        <begin position="47"/>
        <end position="67"/>
    </location>
</feature>
<keyword evidence="1" id="KW-0472">Membrane</keyword>
<dbReference type="EMBL" id="CP040871">
    <property type="protein sequence ID" value="QDA58128.1"/>
    <property type="molecule type" value="Genomic_DNA"/>
</dbReference>
<feature type="transmembrane region" description="Helical" evidence="1">
    <location>
        <begin position="144"/>
        <end position="164"/>
    </location>
</feature>
<feature type="transmembrane region" description="Helical" evidence="1">
    <location>
        <begin position="170"/>
        <end position="190"/>
    </location>
</feature>
<evidence type="ECO:0000256" key="1">
    <source>
        <dbReference type="SAM" id="Phobius"/>
    </source>
</evidence>
<reference evidence="2 3" key="1">
    <citation type="submission" date="2019-06" db="EMBL/GenBank/DDBJ databases">
        <title>Thermomonas aquatica sp. nov., isolated from an industrial wastewater treatment plant.</title>
        <authorList>
            <person name="Jeon J.H."/>
            <person name="Park D.-S."/>
        </authorList>
    </citation>
    <scope>NUCLEOTIDE SEQUENCE [LARGE SCALE GENOMIC DNA]</scope>
    <source>
        <strain evidence="2 3">SY21</strain>
    </source>
</reference>
<name>A0A5B7ZT62_9GAMM</name>
<feature type="transmembrane region" description="Helical" evidence="1">
    <location>
        <begin position="79"/>
        <end position="97"/>
    </location>
</feature>
<evidence type="ECO:0000313" key="3">
    <source>
        <dbReference type="Proteomes" id="UP000308149"/>
    </source>
</evidence>
<keyword evidence="3" id="KW-1185">Reference proteome</keyword>
<feature type="transmembrane region" description="Helical" evidence="1">
    <location>
        <begin position="117"/>
        <end position="137"/>
    </location>
</feature>
<dbReference type="InterPro" id="IPR009339">
    <property type="entry name" value="DUF998"/>
</dbReference>
<dbReference type="RefSeq" id="WP_139717289.1">
    <property type="nucleotide sequence ID" value="NZ_CP040871.1"/>
</dbReference>
<dbReference type="Pfam" id="PF06197">
    <property type="entry name" value="DUF998"/>
    <property type="match status" value="1"/>
</dbReference>
<accession>A0A5B7ZT62</accession>